<feature type="domain" description="Helicase C-terminal" evidence="16">
    <location>
        <begin position="411"/>
        <end position="573"/>
    </location>
</feature>
<dbReference type="NCBIfam" id="NF006630">
    <property type="entry name" value="PRK09200.1"/>
    <property type="match status" value="1"/>
</dbReference>
<feature type="domain" description="SecA family profile" evidence="17">
    <location>
        <begin position="1"/>
        <end position="571"/>
    </location>
</feature>
<dbReference type="PROSITE" id="PS51194">
    <property type="entry name" value="HELICASE_CTER"/>
    <property type="match status" value="1"/>
</dbReference>
<feature type="binding site" evidence="12">
    <location>
        <position position="85"/>
    </location>
    <ligand>
        <name>ATP</name>
        <dbReference type="ChEBI" id="CHEBI:30616"/>
    </ligand>
</feature>
<accession>A0ABY7M1U0</accession>
<dbReference type="InterPro" id="IPR011115">
    <property type="entry name" value="SecA_DEAD"/>
</dbReference>
<dbReference type="InterPro" id="IPR001650">
    <property type="entry name" value="Helicase_C-like"/>
</dbReference>
<keyword evidence="6 12" id="KW-0547">Nucleotide-binding</keyword>
<dbReference type="PROSITE" id="PS01312">
    <property type="entry name" value="SECA"/>
    <property type="match status" value="1"/>
</dbReference>
<dbReference type="CDD" id="cd18803">
    <property type="entry name" value="SF2_C_secA"/>
    <property type="match status" value="1"/>
</dbReference>
<evidence type="ECO:0000256" key="5">
    <source>
        <dbReference type="ARBA" id="ARBA00022490"/>
    </source>
</evidence>
<keyword evidence="8 12" id="KW-0653">Protein transport</keyword>
<evidence type="ECO:0000259" key="15">
    <source>
        <dbReference type="PROSITE" id="PS51192"/>
    </source>
</evidence>
<comment type="subcellular location">
    <subcellularLocation>
        <location evidence="12">Cell membrane</location>
        <topology evidence="12">Peripheral membrane protein</topology>
        <orientation evidence="12">Cytoplasmic side</orientation>
    </subcellularLocation>
    <subcellularLocation>
        <location evidence="12">Cytoplasm</location>
    </subcellularLocation>
    <subcellularLocation>
        <location evidence="1">Membrane</location>
        <topology evidence="1">Peripheral membrane protein</topology>
    </subcellularLocation>
    <text evidence="12">Distribution is 50-50.</text>
</comment>
<dbReference type="InterPro" id="IPR014001">
    <property type="entry name" value="Helicase_ATP-bd"/>
</dbReference>
<feature type="binding site" evidence="12">
    <location>
        <begin position="103"/>
        <end position="107"/>
    </location>
    <ligand>
        <name>ATP</name>
        <dbReference type="ChEBI" id="CHEBI:30616"/>
    </ligand>
</feature>
<dbReference type="SUPFAM" id="SSF52540">
    <property type="entry name" value="P-loop containing nucleoside triphosphate hydrolases"/>
    <property type="match status" value="2"/>
</dbReference>
<keyword evidence="4 12" id="KW-1003">Cell membrane</keyword>
<dbReference type="EC" id="7.4.2.8" evidence="12"/>
<evidence type="ECO:0000256" key="13">
    <source>
        <dbReference type="RuleBase" id="RU003874"/>
    </source>
</evidence>
<evidence type="ECO:0000256" key="7">
    <source>
        <dbReference type="ARBA" id="ARBA00022840"/>
    </source>
</evidence>
<evidence type="ECO:0000256" key="11">
    <source>
        <dbReference type="ARBA" id="ARBA00023136"/>
    </source>
</evidence>
<dbReference type="Proteomes" id="UP001210120">
    <property type="component" value="Chromosome"/>
</dbReference>
<comment type="subunit">
    <text evidence="12">Monomer and homodimer. Part of the essential Sec protein translocation apparatus which comprises SecA, SecYEG and auxiliary proteins SecDF. Other proteins may also be involved.</text>
</comment>
<dbReference type="SMART" id="SM00958">
    <property type="entry name" value="SecA_PP_bind"/>
    <property type="match status" value="1"/>
</dbReference>
<evidence type="ECO:0000313" key="19">
    <source>
        <dbReference type="Proteomes" id="UP001210120"/>
    </source>
</evidence>
<feature type="domain" description="Helicase ATP-binding" evidence="15">
    <location>
        <begin position="87"/>
        <end position="277"/>
    </location>
</feature>
<dbReference type="PRINTS" id="PR00906">
    <property type="entry name" value="SECA"/>
</dbReference>
<protein>
    <recommendedName>
        <fullName evidence="12 13">Protein translocase subunit SecA</fullName>
        <ecNumber evidence="12">7.4.2.8</ecNumber>
    </recommendedName>
</protein>
<dbReference type="SUPFAM" id="SSF81886">
    <property type="entry name" value="Helical scaffold and wing domains of SecA"/>
    <property type="match status" value="1"/>
</dbReference>
<keyword evidence="11 12" id="KW-0472">Membrane</keyword>
<evidence type="ECO:0000256" key="8">
    <source>
        <dbReference type="ARBA" id="ARBA00022927"/>
    </source>
</evidence>
<dbReference type="SMART" id="SM00957">
    <property type="entry name" value="SecA_DEAD"/>
    <property type="match status" value="1"/>
</dbReference>
<dbReference type="InterPro" id="IPR011130">
    <property type="entry name" value="SecA_preprotein_X-link_dom"/>
</dbReference>
<dbReference type="Pfam" id="PF07516">
    <property type="entry name" value="SecA_SW"/>
    <property type="match status" value="1"/>
</dbReference>
<comment type="function">
    <text evidence="12">Part of the Sec protein translocase complex. Interacts with the SecYEG preprotein conducting channel. Has a central role in coupling the hydrolysis of ATP to the transfer of proteins into and across the cell membrane, serving as an ATP-driven molecular motor driving the stepwise translocation of polypeptide chains across the membrane.</text>
</comment>
<keyword evidence="7 12" id="KW-0067">ATP-binding</keyword>
<feature type="coiled-coil region" evidence="14">
    <location>
        <begin position="12"/>
        <end position="39"/>
    </location>
</feature>
<evidence type="ECO:0000256" key="14">
    <source>
        <dbReference type="SAM" id="Coils"/>
    </source>
</evidence>
<evidence type="ECO:0000256" key="4">
    <source>
        <dbReference type="ARBA" id="ARBA00022475"/>
    </source>
</evidence>
<keyword evidence="10 12" id="KW-0811">Translocation</keyword>
<keyword evidence="14" id="KW-0175">Coiled coil</keyword>
<keyword evidence="9 12" id="KW-1278">Translocase</keyword>
<dbReference type="InterPro" id="IPR036670">
    <property type="entry name" value="SecA_X-link_sf"/>
</dbReference>
<dbReference type="SMART" id="SM00487">
    <property type="entry name" value="DEXDc"/>
    <property type="match status" value="1"/>
</dbReference>
<dbReference type="Pfam" id="PF01043">
    <property type="entry name" value="SecA_PP_bind"/>
    <property type="match status" value="1"/>
</dbReference>
<dbReference type="InterPro" id="IPR044722">
    <property type="entry name" value="SecA_SF2_C"/>
</dbReference>
<dbReference type="InterPro" id="IPR036266">
    <property type="entry name" value="SecA_Wing/Scaffold_sf"/>
</dbReference>
<dbReference type="InterPro" id="IPR011116">
    <property type="entry name" value="SecA_Wing/Scaffold"/>
</dbReference>
<comment type="catalytic activity">
    <reaction evidence="12">
        <text>ATP + H2O + cellular proteinSide 1 = ADP + phosphate + cellular proteinSide 2.</text>
        <dbReference type="EC" id="7.4.2.8"/>
    </reaction>
</comment>
<evidence type="ECO:0000256" key="1">
    <source>
        <dbReference type="ARBA" id="ARBA00004170"/>
    </source>
</evidence>
<keyword evidence="3 12" id="KW-0813">Transport</keyword>
<keyword evidence="19" id="KW-1185">Reference proteome</keyword>
<evidence type="ECO:0000256" key="6">
    <source>
        <dbReference type="ARBA" id="ARBA00022741"/>
    </source>
</evidence>
<feature type="binding site" evidence="12">
    <location>
        <position position="493"/>
    </location>
    <ligand>
        <name>ATP</name>
        <dbReference type="ChEBI" id="CHEBI:30616"/>
    </ligand>
</feature>
<evidence type="ECO:0000256" key="12">
    <source>
        <dbReference type="HAMAP-Rule" id="MF_01382"/>
    </source>
</evidence>
<evidence type="ECO:0000259" key="16">
    <source>
        <dbReference type="PROSITE" id="PS51194"/>
    </source>
</evidence>
<evidence type="ECO:0000313" key="18">
    <source>
        <dbReference type="EMBL" id="WBL31644.1"/>
    </source>
</evidence>
<dbReference type="InterPro" id="IPR014018">
    <property type="entry name" value="SecA_motor_DEAD"/>
</dbReference>
<evidence type="ECO:0000256" key="9">
    <source>
        <dbReference type="ARBA" id="ARBA00022967"/>
    </source>
</evidence>
<dbReference type="PANTHER" id="PTHR30612">
    <property type="entry name" value="SECA INNER MEMBRANE COMPONENT OF SEC PROTEIN SECRETION SYSTEM"/>
    <property type="match status" value="1"/>
</dbReference>
<dbReference type="PANTHER" id="PTHR30612:SF0">
    <property type="entry name" value="CHLOROPLAST PROTEIN-TRANSPORTING ATPASE"/>
    <property type="match status" value="1"/>
</dbReference>
<dbReference type="Gene3D" id="1.10.3060.10">
    <property type="entry name" value="Helical scaffold and wing domains of SecA"/>
    <property type="match status" value="1"/>
</dbReference>
<comment type="similarity">
    <text evidence="2 12 13">Belongs to the SecA family.</text>
</comment>
<reference evidence="18" key="1">
    <citation type="submission" date="2022-12" db="EMBL/GenBank/DDBJ databases">
        <title>Genomic Characterization of Candidatus Phytoplasma sacchari in China.</title>
        <authorList>
            <person name="Zhang R.-Y."/>
        </authorList>
    </citation>
    <scope>NUCLEOTIDE SEQUENCE [LARGE SCALE GENOMIC DNA]</scope>
    <source>
        <strain evidence="18">SCWL1</strain>
    </source>
</reference>
<dbReference type="CDD" id="cd17928">
    <property type="entry name" value="DEXDc_SecA"/>
    <property type="match status" value="1"/>
</dbReference>
<sequence length="828" mass="96373">MFDYFKKIFNSSHRYLKKIKKKADQIEKLSQEYQKIKNEEFPQKTNKLKKLFKEGYSLDSLLIQAFALAKEASRRVTGLDPYYVQILGAIALHEGQIAEMKTGEGKTLTSVMPAYLNALSGESVHIVTVNEYLAQREAKGIISEIFIFLGLTVGLNIKEYNIEEKQKAYNCDILYTTNSEIGFDYLRDNIEKKESNLLMKRDYNYVIIDEVDSVLIDEARTPLIISSYAKKEKKFYMDANRFAKILKPHHYIIDLEANSIELTEEGIKKGENFFKIPNLYDSNNIVLLHCIKNALKAHFIMNKNKDYLVYKNNVLIIDQFTGRTLEGRQFSDGLHQALEAKEGCIIKEETEIAATITYQNFFRIYKKISGMTGTAKTEEKEFKDIYKIKVIEIPTNKPMIRKDEPDFVFSTLKEKWNALIQDIETRHEKGQPILIGTITVEVSEQISKILKKKRISHEVLNAKNNYKEAEIISKAGQKGSITIATNMAGRGTDIKLGEGVVELGGLAVLGTERHESRRIDNQLRGRAGRQGDPGFSRFFVSGEDDLAQRFGGNKIKKLITLLKNSKDKNENVSSSFLTNFFTNLQKKIESSNFEQRKLILQFDSVLGLQREIIYKQRKDIIRSDNVDKLVFDLIKKIINDEIEYFIDNRINQKDEQKYIKLINYFESLFFDKNTFCLKEFENLNKLDKKLFKEECKKIIQAKLEIILKVYNNDNNNYSDILKNIMLKNIDFHFQRHIFDMNILRKNINFVSYGQQNSLVIYQNEGKKIFNKMIENISLDITRTILRFFSLENKTSIFLDKEQKIKNFSKLSHNNNNKKIVKKRKKPWD</sequence>
<keyword evidence="5 12" id="KW-0963">Cytoplasm</keyword>
<dbReference type="Gene3D" id="3.90.1440.10">
    <property type="entry name" value="SecA, preprotein cross-linking domain"/>
    <property type="match status" value="1"/>
</dbReference>
<dbReference type="Pfam" id="PF21090">
    <property type="entry name" value="P-loop_SecA"/>
    <property type="match status" value="1"/>
</dbReference>
<dbReference type="SUPFAM" id="SSF81767">
    <property type="entry name" value="Pre-protein crosslinking domain of SecA"/>
    <property type="match status" value="1"/>
</dbReference>
<gene>
    <name evidence="12 18" type="primary">secA</name>
    <name evidence="18" type="ORF">O7R10_00830</name>
</gene>
<dbReference type="Pfam" id="PF07517">
    <property type="entry name" value="SecA_DEAD"/>
    <property type="match status" value="1"/>
</dbReference>
<dbReference type="InterPro" id="IPR000185">
    <property type="entry name" value="SecA"/>
</dbReference>
<dbReference type="EMBL" id="CP115156">
    <property type="protein sequence ID" value="WBL31644.1"/>
    <property type="molecule type" value="Genomic_DNA"/>
</dbReference>
<proteinExistence type="inferred from homology"/>
<dbReference type="PROSITE" id="PS51196">
    <property type="entry name" value="SECA_MOTOR_DEAD"/>
    <property type="match status" value="1"/>
</dbReference>
<evidence type="ECO:0000256" key="2">
    <source>
        <dbReference type="ARBA" id="ARBA00007650"/>
    </source>
</evidence>
<dbReference type="InterPro" id="IPR027417">
    <property type="entry name" value="P-loop_NTPase"/>
</dbReference>
<name>A0ABY7M1U0_9MOLU</name>
<organism evidence="18 19">
    <name type="scientific">Candidatus Phytoplasma sacchari</name>
    <dbReference type="NCBI Taxonomy" id="2609813"/>
    <lineage>
        <taxon>Bacteria</taxon>
        <taxon>Bacillati</taxon>
        <taxon>Mycoplasmatota</taxon>
        <taxon>Mollicutes</taxon>
        <taxon>Acholeplasmatales</taxon>
        <taxon>Acholeplasmataceae</taxon>
        <taxon>Candidatus Phytoplasma</taxon>
        <taxon>16SrXI (Rice yellow dwarf group)</taxon>
    </lineage>
</organism>
<dbReference type="InterPro" id="IPR020937">
    <property type="entry name" value="SecA_CS"/>
</dbReference>
<evidence type="ECO:0000256" key="3">
    <source>
        <dbReference type="ARBA" id="ARBA00022448"/>
    </source>
</evidence>
<evidence type="ECO:0000259" key="17">
    <source>
        <dbReference type="PROSITE" id="PS51196"/>
    </source>
</evidence>
<dbReference type="Gene3D" id="3.40.50.300">
    <property type="entry name" value="P-loop containing nucleotide triphosphate hydrolases"/>
    <property type="match status" value="2"/>
</dbReference>
<dbReference type="PROSITE" id="PS51192">
    <property type="entry name" value="HELICASE_ATP_BIND_1"/>
    <property type="match status" value="1"/>
</dbReference>
<dbReference type="NCBIfam" id="TIGR00963">
    <property type="entry name" value="secA"/>
    <property type="match status" value="1"/>
</dbReference>
<dbReference type="HAMAP" id="MF_01382">
    <property type="entry name" value="SecA"/>
    <property type="match status" value="1"/>
</dbReference>
<evidence type="ECO:0000256" key="10">
    <source>
        <dbReference type="ARBA" id="ARBA00023010"/>
    </source>
</evidence>